<dbReference type="GO" id="GO:0008379">
    <property type="term" value="F:thioredoxin peroxidase activity"/>
    <property type="evidence" value="ECO:0007669"/>
    <property type="project" value="TreeGrafter"/>
</dbReference>
<dbReference type="PANTHER" id="PTHR10681:SF128">
    <property type="entry name" value="THIOREDOXIN-DEPENDENT PEROXIDE REDUCTASE, MITOCHONDRIAL"/>
    <property type="match status" value="1"/>
</dbReference>
<evidence type="ECO:0000256" key="1">
    <source>
        <dbReference type="ARBA" id="ARBA00009796"/>
    </source>
</evidence>
<dbReference type="InterPro" id="IPR000866">
    <property type="entry name" value="AhpC/TSA"/>
</dbReference>
<dbReference type="InterPro" id="IPR050217">
    <property type="entry name" value="Peroxiredoxin"/>
</dbReference>
<reference evidence="4" key="1">
    <citation type="submission" date="2022-07" db="EMBL/GenBank/DDBJ databases">
        <title>Phylogenomic reconstructions and comparative analyses of Kickxellomycotina fungi.</title>
        <authorList>
            <person name="Reynolds N.K."/>
            <person name="Stajich J.E."/>
            <person name="Barry K."/>
            <person name="Grigoriev I.V."/>
            <person name="Crous P."/>
            <person name="Smith M.E."/>
        </authorList>
    </citation>
    <scope>NUCLEOTIDE SEQUENCE</scope>
    <source>
        <strain evidence="4">RSA 567</strain>
    </source>
</reference>
<dbReference type="EMBL" id="JANBQB010000040">
    <property type="protein sequence ID" value="KAJ1983801.1"/>
    <property type="molecule type" value="Genomic_DNA"/>
</dbReference>
<dbReference type="SUPFAM" id="SSF52833">
    <property type="entry name" value="Thioredoxin-like"/>
    <property type="match status" value="1"/>
</dbReference>
<proteinExistence type="inferred from homology"/>
<comment type="similarity">
    <text evidence="1">Belongs to the peroxiredoxin family. AhpC/Prx1 subfamily.</text>
</comment>
<dbReference type="PROSITE" id="PS51352">
    <property type="entry name" value="THIOREDOXIN_2"/>
    <property type="match status" value="1"/>
</dbReference>
<dbReference type="Pfam" id="PF00578">
    <property type="entry name" value="AhpC-TSA"/>
    <property type="match status" value="1"/>
</dbReference>
<dbReference type="AlphaFoldDB" id="A0A9W8B646"/>
<comment type="caution">
    <text evidence="4">The sequence shown here is derived from an EMBL/GenBank/DDBJ whole genome shotgun (WGS) entry which is preliminary data.</text>
</comment>
<dbReference type="GO" id="GO:0006979">
    <property type="term" value="P:response to oxidative stress"/>
    <property type="evidence" value="ECO:0007669"/>
    <property type="project" value="TreeGrafter"/>
</dbReference>
<keyword evidence="5" id="KW-1185">Reference proteome</keyword>
<evidence type="ECO:0000313" key="5">
    <source>
        <dbReference type="Proteomes" id="UP001151582"/>
    </source>
</evidence>
<name>A0A9W8B646_9FUNG</name>
<evidence type="ECO:0000313" key="4">
    <source>
        <dbReference type="EMBL" id="KAJ1983801.1"/>
    </source>
</evidence>
<gene>
    <name evidence="4" type="ORF">H4R34_001044</name>
</gene>
<evidence type="ECO:0000256" key="2">
    <source>
        <dbReference type="ARBA" id="ARBA00023002"/>
    </source>
</evidence>
<sequence length="220" mass="23750">MATKRALSVDPIAFPSGKRRALLDGSAQLETLVPMPSWFHDTTAGSARCSSTQTQTPTFTTPLVAMPAPRFTAPAVNPTLANVTNLDLAQFTGQPIVLVFYPSDFDDLGYNTLQAYASQLPIFQSAGCKVLACSVDSQWVHMAWARQSGPRAIANVDIPLVADLTKSIVRRYSLINEATGFPKRAAVVIDANQVIRAFVREMPSLQEEISEVLAIVSAIA</sequence>
<feature type="domain" description="Thioredoxin" evidence="3">
    <location>
        <begin position="62"/>
        <end position="220"/>
    </location>
</feature>
<dbReference type="OrthoDB" id="185659at2759"/>
<dbReference type="GO" id="GO:0033554">
    <property type="term" value="P:cellular response to stress"/>
    <property type="evidence" value="ECO:0007669"/>
    <property type="project" value="TreeGrafter"/>
</dbReference>
<dbReference type="InterPro" id="IPR013766">
    <property type="entry name" value="Thioredoxin_domain"/>
</dbReference>
<dbReference type="Proteomes" id="UP001151582">
    <property type="component" value="Unassembled WGS sequence"/>
</dbReference>
<dbReference type="Gene3D" id="3.40.30.10">
    <property type="entry name" value="Glutaredoxin"/>
    <property type="match status" value="1"/>
</dbReference>
<dbReference type="GO" id="GO:0005829">
    <property type="term" value="C:cytosol"/>
    <property type="evidence" value="ECO:0007669"/>
    <property type="project" value="TreeGrafter"/>
</dbReference>
<dbReference type="GO" id="GO:0045454">
    <property type="term" value="P:cell redox homeostasis"/>
    <property type="evidence" value="ECO:0007669"/>
    <property type="project" value="TreeGrafter"/>
</dbReference>
<organism evidence="4 5">
    <name type="scientific">Dimargaris verticillata</name>
    <dbReference type="NCBI Taxonomy" id="2761393"/>
    <lineage>
        <taxon>Eukaryota</taxon>
        <taxon>Fungi</taxon>
        <taxon>Fungi incertae sedis</taxon>
        <taxon>Zoopagomycota</taxon>
        <taxon>Kickxellomycotina</taxon>
        <taxon>Dimargaritomycetes</taxon>
        <taxon>Dimargaritales</taxon>
        <taxon>Dimargaritaceae</taxon>
        <taxon>Dimargaris</taxon>
    </lineage>
</organism>
<dbReference type="InterPro" id="IPR036249">
    <property type="entry name" value="Thioredoxin-like_sf"/>
</dbReference>
<accession>A0A9W8B646</accession>
<keyword evidence="2" id="KW-0560">Oxidoreductase</keyword>
<evidence type="ECO:0000259" key="3">
    <source>
        <dbReference type="PROSITE" id="PS51352"/>
    </source>
</evidence>
<dbReference type="PANTHER" id="PTHR10681">
    <property type="entry name" value="THIOREDOXIN PEROXIDASE"/>
    <property type="match status" value="1"/>
</dbReference>
<dbReference type="GO" id="GO:0042744">
    <property type="term" value="P:hydrogen peroxide catabolic process"/>
    <property type="evidence" value="ECO:0007669"/>
    <property type="project" value="TreeGrafter"/>
</dbReference>
<protein>
    <recommendedName>
        <fullName evidence="3">Thioredoxin domain-containing protein</fullName>
    </recommendedName>
</protein>